<evidence type="ECO:0000313" key="4">
    <source>
        <dbReference type="Proteomes" id="UP000650081"/>
    </source>
</evidence>
<dbReference type="RefSeq" id="WP_187466734.1">
    <property type="nucleotide sequence ID" value="NZ_JACSIT010000100.1"/>
</dbReference>
<dbReference type="EMBL" id="JACSIT010000100">
    <property type="protein sequence ID" value="MBC6994668.1"/>
    <property type="molecule type" value="Genomic_DNA"/>
</dbReference>
<feature type="transmembrane region" description="Helical" evidence="1">
    <location>
        <begin position="94"/>
        <end position="112"/>
    </location>
</feature>
<keyword evidence="1" id="KW-0472">Membrane</keyword>
<dbReference type="InterPro" id="IPR008756">
    <property type="entry name" value="Peptidase_M56"/>
</dbReference>
<gene>
    <name evidence="3" type="ORF">H9S92_10870</name>
</gene>
<feature type="transmembrane region" description="Helical" evidence="1">
    <location>
        <begin position="220"/>
        <end position="242"/>
    </location>
</feature>
<dbReference type="Pfam" id="PF05569">
    <property type="entry name" value="Peptidase_M56"/>
    <property type="match status" value="1"/>
</dbReference>
<dbReference type="PANTHER" id="PTHR34978">
    <property type="entry name" value="POSSIBLE SENSOR-TRANSDUCER PROTEIN BLAR"/>
    <property type="match status" value="1"/>
</dbReference>
<accession>A0A923PNU0</accession>
<dbReference type="Proteomes" id="UP000650081">
    <property type="component" value="Unassembled WGS sequence"/>
</dbReference>
<dbReference type="InterPro" id="IPR052173">
    <property type="entry name" value="Beta-lactam_resp_regulator"/>
</dbReference>
<sequence length="434" mass="48462">MSAEILEYLLRATVIWLALLAYYFAFGRSAGFRFQRFLLLLGWVFGLVVPLLPAIAVGAELSVIHLPALGFTPRMVTAEASETATVGWYWVDNILPLIYLLGVLIFGARTLVQGWSIKQCLRNGERSTFNGYPVIRSSRIEAPFADRGYVFLPAALTDAELTYTALIHETAHLRQRHHYDKYLLTLGSIFLWFHPLAWAYRRLLATVHEYEADAAVLQWVPARIYGLQLLHCALGPAGKLGLFSSPLKKRIEMITNKNRERKLRIIPLLGLCLLLAGLAVACSDVAEVVVAPITENQVRPYDPTQGDTYLVDDPQSPLLVDGKLDRIIADVYQRIKYPEAARKAGLTGKFRILVSADETGKVNFITVNNNSDKAAAEITVVGYGTPIESDDAQPEILAEEVYGLFLKRQLPDRYTKDGNPAEILLALDFVFKLE</sequence>
<feature type="domain" description="Peptidase M56" evidence="2">
    <location>
        <begin position="137"/>
        <end position="254"/>
    </location>
</feature>
<feature type="transmembrane region" description="Helical" evidence="1">
    <location>
        <begin position="6"/>
        <end position="25"/>
    </location>
</feature>
<name>A0A923PNU0_9BACT</name>
<evidence type="ECO:0000259" key="2">
    <source>
        <dbReference type="Pfam" id="PF05569"/>
    </source>
</evidence>
<keyword evidence="1" id="KW-1133">Transmembrane helix</keyword>
<dbReference type="PANTHER" id="PTHR34978:SF3">
    <property type="entry name" value="SLR0241 PROTEIN"/>
    <property type="match status" value="1"/>
</dbReference>
<feature type="transmembrane region" description="Helical" evidence="1">
    <location>
        <begin position="182"/>
        <end position="200"/>
    </location>
</feature>
<feature type="transmembrane region" description="Helical" evidence="1">
    <location>
        <begin position="37"/>
        <end position="59"/>
    </location>
</feature>
<organism evidence="3 4">
    <name type="scientific">Neolewinella lacunae</name>
    <dbReference type="NCBI Taxonomy" id="1517758"/>
    <lineage>
        <taxon>Bacteria</taxon>
        <taxon>Pseudomonadati</taxon>
        <taxon>Bacteroidota</taxon>
        <taxon>Saprospiria</taxon>
        <taxon>Saprospirales</taxon>
        <taxon>Lewinellaceae</taxon>
        <taxon>Neolewinella</taxon>
    </lineage>
</organism>
<keyword evidence="4" id="KW-1185">Reference proteome</keyword>
<evidence type="ECO:0000256" key="1">
    <source>
        <dbReference type="SAM" id="Phobius"/>
    </source>
</evidence>
<keyword evidence="1" id="KW-0812">Transmembrane</keyword>
<comment type="caution">
    <text evidence="3">The sequence shown here is derived from an EMBL/GenBank/DDBJ whole genome shotgun (WGS) entry which is preliminary data.</text>
</comment>
<proteinExistence type="predicted"/>
<feature type="transmembrane region" description="Helical" evidence="1">
    <location>
        <begin position="263"/>
        <end position="281"/>
    </location>
</feature>
<protein>
    <recommendedName>
        <fullName evidence="2">Peptidase M56 domain-containing protein</fullName>
    </recommendedName>
</protein>
<dbReference type="CDD" id="cd07341">
    <property type="entry name" value="M56_BlaR1_MecR1_like"/>
    <property type="match status" value="1"/>
</dbReference>
<reference evidence="3" key="1">
    <citation type="submission" date="2020-08" db="EMBL/GenBank/DDBJ databases">
        <title>Lewinella bacteria from marine environments.</title>
        <authorList>
            <person name="Zhong Y."/>
        </authorList>
    </citation>
    <scope>NUCLEOTIDE SEQUENCE</scope>
    <source>
        <strain evidence="3">KCTC 42187</strain>
    </source>
</reference>
<evidence type="ECO:0000313" key="3">
    <source>
        <dbReference type="EMBL" id="MBC6994668.1"/>
    </source>
</evidence>
<dbReference type="AlphaFoldDB" id="A0A923PNU0"/>